<sequence length="115" mass="12526">MPDGANEVIPRPAPVEHLEHRAGLRGHGQRLDGVRRVARRRRLAGVVHLVQDLDLNVMALPSDDEIVLPGEEDVGEDDSGISELLAKKKAALNRSEAGKKKKAAVNRKDAVTKDD</sequence>
<feature type="compositionally biased region" description="Basic and acidic residues" evidence="1">
    <location>
        <begin position="106"/>
        <end position="115"/>
    </location>
</feature>
<evidence type="ECO:0000256" key="1">
    <source>
        <dbReference type="SAM" id="MobiDB-lite"/>
    </source>
</evidence>
<reference evidence="2" key="1">
    <citation type="submission" date="2023-10" db="EMBL/GenBank/DDBJ databases">
        <authorList>
            <person name="Chen Y."/>
            <person name="Shah S."/>
            <person name="Dougan E. K."/>
            <person name="Thang M."/>
            <person name="Chan C."/>
        </authorList>
    </citation>
    <scope>NUCLEOTIDE SEQUENCE [LARGE SCALE GENOMIC DNA]</scope>
</reference>
<feature type="region of interest" description="Disordered" evidence="1">
    <location>
        <begin position="93"/>
        <end position="115"/>
    </location>
</feature>
<name>A0ABN9VQR8_9DINO</name>
<comment type="caution">
    <text evidence="2">The sequence shown here is derived from an EMBL/GenBank/DDBJ whole genome shotgun (WGS) entry which is preliminary data.</text>
</comment>
<evidence type="ECO:0000313" key="2">
    <source>
        <dbReference type="EMBL" id="CAK0875804.1"/>
    </source>
</evidence>
<proteinExistence type="predicted"/>
<dbReference type="Proteomes" id="UP001189429">
    <property type="component" value="Unassembled WGS sequence"/>
</dbReference>
<accession>A0ABN9VQR8</accession>
<protein>
    <submittedName>
        <fullName evidence="2">Uncharacterized protein</fullName>
    </submittedName>
</protein>
<organism evidence="2 3">
    <name type="scientific">Prorocentrum cordatum</name>
    <dbReference type="NCBI Taxonomy" id="2364126"/>
    <lineage>
        <taxon>Eukaryota</taxon>
        <taxon>Sar</taxon>
        <taxon>Alveolata</taxon>
        <taxon>Dinophyceae</taxon>
        <taxon>Prorocentrales</taxon>
        <taxon>Prorocentraceae</taxon>
        <taxon>Prorocentrum</taxon>
    </lineage>
</organism>
<dbReference type="EMBL" id="CAUYUJ010017558">
    <property type="protein sequence ID" value="CAK0875804.1"/>
    <property type="molecule type" value="Genomic_DNA"/>
</dbReference>
<gene>
    <name evidence="2" type="ORF">PCOR1329_LOCUS60375</name>
</gene>
<keyword evidence="3" id="KW-1185">Reference proteome</keyword>
<evidence type="ECO:0000313" key="3">
    <source>
        <dbReference type="Proteomes" id="UP001189429"/>
    </source>
</evidence>